<keyword evidence="5" id="KW-0663">Pyridoxal phosphate</keyword>
<comment type="cofactor">
    <cofactor evidence="1">
        <name>pyridoxal 5'-phosphate</name>
        <dbReference type="ChEBI" id="CHEBI:597326"/>
    </cofactor>
</comment>
<dbReference type="PIRSF" id="PIRSF005572">
    <property type="entry name" value="NifS"/>
    <property type="match status" value="1"/>
</dbReference>
<evidence type="ECO:0000256" key="5">
    <source>
        <dbReference type="ARBA" id="ARBA00022898"/>
    </source>
</evidence>
<evidence type="ECO:0000256" key="1">
    <source>
        <dbReference type="ARBA" id="ARBA00001933"/>
    </source>
</evidence>
<evidence type="ECO:0000256" key="3">
    <source>
        <dbReference type="ARBA" id="ARBA00022679"/>
    </source>
</evidence>
<dbReference type="InterPro" id="IPR015424">
    <property type="entry name" value="PyrdxlP-dep_Trfase"/>
</dbReference>
<evidence type="ECO:0000259" key="8">
    <source>
        <dbReference type="Pfam" id="PF00266"/>
    </source>
</evidence>
<dbReference type="GO" id="GO:0016740">
    <property type="term" value="F:transferase activity"/>
    <property type="evidence" value="ECO:0007669"/>
    <property type="project" value="UniProtKB-KW"/>
</dbReference>
<dbReference type="InterPro" id="IPR015421">
    <property type="entry name" value="PyrdxlP-dep_Trfase_major"/>
</dbReference>
<reference evidence="9" key="1">
    <citation type="submission" date="2021-01" db="EMBL/GenBank/DDBJ databases">
        <authorList>
            <person name="Corre E."/>
            <person name="Pelletier E."/>
            <person name="Niang G."/>
            <person name="Scheremetjew M."/>
            <person name="Finn R."/>
            <person name="Kale V."/>
            <person name="Holt S."/>
            <person name="Cochrane G."/>
            <person name="Meng A."/>
            <person name="Brown T."/>
            <person name="Cohen L."/>
        </authorList>
    </citation>
    <scope>NUCLEOTIDE SEQUENCE</scope>
    <source>
        <strain evidence="9">CCMP1510</strain>
    </source>
</reference>
<evidence type="ECO:0000256" key="4">
    <source>
        <dbReference type="ARBA" id="ARBA00022723"/>
    </source>
</evidence>
<evidence type="ECO:0000256" key="6">
    <source>
        <dbReference type="ARBA" id="ARBA00023004"/>
    </source>
</evidence>
<dbReference type="InterPro" id="IPR016454">
    <property type="entry name" value="Cysteine_dSase"/>
</dbReference>
<dbReference type="GO" id="GO:0046872">
    <property type="term" value="F:metal ion binding"/>
    <property type="evidence" value="ECO:0007669"/>
    <property type="project" value="UniProtKB-KW"/>
</dbReference>
<dbReference type="SUPFAM" id="SSF53383">
    <property type="entry name" value="PLP-dependent transferases"/>
    <property type="match status" value="1"/>
</dbReference>
<keyword evidence="4" id="KW-0479">Metal-binding</keyword>
<dbReference type="GO" id="GO:0051536">
    <property type="term" value="F:iron-sulfur cluster binding"/>
    <property type="evidence" value="ECO:0007669"/>
    <property type="project" value="UniProtKB-KW"/>
</dbReference>
<dbReference type="AlphaFoldDB" id="A0A7S3K3I9"/>
<keyword evidence="3" id="KW-0808">Transferase</keyword>
<evidence type="ECO:0000313" key="9">
    <source>
        <dbReference type="EMBL" id="CAE0373319.1"/>
    </source>
</evidence>
<evidence type="ECO:0000256" key="7">
    <source>
        <dbReference type="ARBA" id="ARBA00023014"/>
    </source>
</evidence>
<feature type="domain" description="Aminotransferase class V" evidence="8">
    <location>
        <begin position="73"/>
        <end position="442"/>
    </location>
</feature>
<accession>A0A7S3K3I9</accession>
<dbReference type="PANTHER" id="PTHR11601:SF34">
    <property type="entry name" value="CYSTEINE DESULFURASE"/>
    <property type="match status" value="1"/>
</dbReference>
<dbReference type="Gene3D" id="3.90.1150.10">
    <property type="entry name" value="Aspartate Aminotransferase, domain 1"/>
    <property type="match status" value="1"/>
</dbReference>
<proteinExistence type="inferred from homology"/>
<dbReference type="InterPro" id="IPR000192">
    <property type="entry name" value="Aminotrans_V_dom"/>
</dbReference>
<organism evidence="9">
    <name type="scientific">Aureoumbra lagunensis</name>
    <dbReference type="NCBI Taxonomy" id="44058"/>
    <lineage>
        <taxon>Eukaryota</taxon>
        <taxon>Sar</taxon>
        <taxon>Stramenopiles</taxon>
        <taxon>Ochrophyta</taxon>
        <taxon>Pelagophyceae</taxon>
        <taxon>Pelagomonadales</taxon>
        <taxon>Aureoumbra</taxon>
    </lineage>
</organism>
<sequence length="471" mass="50250">MMWQGNQQQQIILVFGGLCLAATVAVSLPNPYHLVNKFKPNLKLNKIKNLLSRIPRIGGTKVGKPLVREGRCIYLDYAATCPIYPEVTKAMIPYLQRYWGNPSSGHVYGVKAANGVARARLEIAKLLDADISEIIFCSCGSEVDNWAITGALQNERNHVITTAIEHPAILACTDHLQAIGIANISIIGCDDLGRVSPQTIADAVIPGKTAIVSVMLANNEIGAIQDITTIVRLVKAKDPQILVHTDAAQAIGKIPVNVQNLGVDLLTLVGHKIGAPKGCAVLYIRKGVNLTKFLHGGGQEFNRRAGTESVPLIVAMGEAARIWNQEGIQIAQHSTRMRDRLAARLRDLLSPSGLPLRVNGPLAAGLFDAALPNVLSIAVGGISASSILATLREDLAASAAAACHSDSVASPVLKAIHLSPSYASGTFRLSVGRHTTQKEIDQAADLLASAILQQVWHSPPPLKPKSKVQQP</sequence>
<dbReference type="EMBL" id="HBIJ01021780">
    <property type="protein sequence ID" value="CAE0373319.1"/>
    <property type="molecule type" value="Transcribed_RNA"/>
</dbReference>
<dbReference type="Gene3D" id="3.40.640.10">
    <property type="entry name" value="Type I PLP-dependent aspartate aminotransferase-like (Major domain)"/>
    <property type="match status" value="1"/>
</dbReference>
<name>A0A7S3K3I9_9STRA</name>
<keyword evidence="7" id="KW-0411">Iron-sulfur</keyword>
<protein>
    <recommendedName>
        <fullName evidence="8">Aminotransferase class V domain-containing protein</fullName>
    </recommendedName>
</protein>
<dbReference type="Pfam" id="PF00266">
    <property type="entry name" value="Aminotran_5"/>
    <property type="match status" value="1"/>
</dbReference>
<keyword evidence="6" id="KW-0408">Iron</keyword>
<dbReference type="Gene3D" id="1.10.260.50">
    <property type="match status" value="1"/>
</dbReference>
<gene>
    <name evidence="9" type="ORF">ALAG00032_LOCUS14120</name>
</gene>
<dbReference type="PANTHER" id="PTHR11601">
    <property type="entry name" value="CYSTEINE DESULFURYLASE FAMILY MEMBER"/>
    <property type="match status" value="1"/>
</dbReference>
<evidence type="ECO:0000256" key="2">
    <source>
        <dbReference type="ARBA" id="ARBA00006490"/>
    </source>
</evidence>
<dbReference type="InterPro" id="IPR015422">
    <property type="entry name" value="PyrdxlP-dep_Trfase_small"/>
</dbReference>
<comment type="similarity">
    <text evidence="2">Belongs to the class-V pyridoxal-phosphate-dependent aminotransferase family. NifS/IscS subfamily.</text>
</comment>